<protein>
    <submittedName>
        <fullName evidence="3">Uncharacterized protein</fullName>
    </submittedName>
</protein>
<keyword evidence="2" id="KW-1133">Transmembrane helix</keyword>
<reference evidence="3 4" key="2">
    <citation type="journal article" date="2008" name="Science">
        <title>Environmental genomics reveals a single-species ecosystem deep within Earth.</title>
        <authorList>
            <person name="Chivian D."/>
            <person name="Brodie E.L."/>
            <person name="Alm E.J."/>
            <person name="Culley D.E."/>
            <person name="Dehal P.S."/>
            <person name="Desantis T.Z."/>
            <person name="Gihring T.M."/>
            <person name="Lapidus A."/>
            <person name="Lin L.H."/>
            <person name="Lowry S.R."/>
            <person name="Moser D.P."/>
            <person name="Richardson P.M."/>
            <person name="Southam G."/>
            <person name="Wanger G."/>
            <person name="Pratt L.M."/>
            <person name="Andersen G.L."/>
            <person name="Hazen T.C."/>
            <person name="Brockman F.J."/>
            <person name="Arkin A.P."/>
            <person name="Onstott T.C."/>
        </authorList>
    </citation>
    <scope>NUCLEOTIDE SEQUENCE [LARGE SCALE GENOMIC DNA]</scope>
    <source>
        <strain evidence="3 4">MP104C</strain>
    </source>
</reference>
<keyword evidence="4" id="KW-1185">Reference proteome</keyword>
<dbReference type="EMBL" id="CP000860">
    <property type="protein sequence ID" value="ACA59249.1"/>
    <property type="molecule type" value="Genomic_DNA"/>
</dbReference>
<dbReference type="Proteomes" id="UP000008544">
    <property type="component" value="Chromosome"/>
</dbReference>
<feature type="transmembrane region" description="Helical" evidence="2">
    <location>
        <begin position="62"/>
        <end position="80"/>
    </location>
</feature>
<feature type="region of interest" description="Disordered" evidence="1">
    <location>
        <begin position="99"/>
        <end position="120"/>
    </location>
</feature>
<reference evidence="4" key="1">
    <citation type="submission" date="2007-10" db="EMBL/GenBank/DDBJ databases">
        <title>Complete sequence of chromosome of Desulforudis audaxviator MP104C.</title>
        <authorList>
            <person name="Copeland A."/>
            <person name="Lucas S."/>
            <person name="Lapidus A."/>
            <person name="Barry K."/>
            <person name="Glavina del Rio T."/>
            <person name="Dalin E."/>
            <person name="Tice H."/>
            <person name="Bruce D."/>
            <person name="Pitluck S."/>
            <person name="Lowry S.R."/>
            <person name="Larimer F."/>
            <person name="Land M.L."/>
            <person name="Hauser L."/>
            <person name="Kyrpides N."/>
            <person name="Ivanova N.N."/>
            <person name="Richardson P."/>
        </authorList>
    </citation>
    <scope>NUCLEOTIDE SEQUENCE [LARGE SCALE GENOMIC DNA]</scope>
    <source>
        <strain evidence="4">MP104C</strain>
    </source>
</reference>
<evidence type="ECO:0000313" key="3">
    <source>
        <dbReference type="EMBL" id="ACA59249.1"/>
    </source>
</evidence>
<organism evidence="3 4">
    <name type="scientific">Desulforudis audaxviator (strain MP104C)</name>
    <dbReference type="NCBI Taxonomy" id="477974"/>
    <lineage>
        <taxon>Bacteria</taxon>
        <taxon>Bacillati</taxon>
        <taxon>Bacillota</taxon>
        <taxon>Clostridia</taxon>
        <taxon>Thermoanaerobacterales</taxon>
        <taxon>Candidatus Desulforudaceae</taxon>
        <taxon>Candidatus Desulforudis</taxon>
    </lineage>
</organism>
<sequence length="120" mass="14219">MDDDVLMMRFWITAGLALAALVWMLVWGTIKRWSMEKVRLFGVVVVTIYLPVFTVWVLQTPWWWGVIAAVIVPPVGWLYLGGLQSLYEADILGLRKAREEKKKREEERKRREENERQQEK</sequence>
<dbReference type="HOGENOM" id="CLU_2045861_0_0_9"/>
<name>B1I2M7_DESAP</name>
<dbReference type="AlphaFoldDB" id="B1I2M7"/>
<feature type="transmembrane region" description="Helical" evidence="2">
    <location>
        <begin position="6"/>
        <end position="26"/>
    </location>
</feature>
<dbReference type="KEGG" id="dau:Daud_0719"/>
<evidence type="ECO:0000313" key="4">
    <source>
        <dbReference type="Proteomes" id="UP000008544"/>
    </source>
</evidence>
<evidence type="ECO:0000256" key="1">
    <source>
        <dbReference type="SAM" id="MobiDB-lite"/>
    </source>
</evidence>
<accession>B1I2M7</accession>
<proteinExistence type="predicted"/>
<dbReference type="RefSeq" id="WP_012301836.1">
    <property type="nucleotide sequence ID" value="NC_010424.1"/>
</dbReference>
<gene>
    <name evidence="3" type="ordered locus">Daud_0719</name>
</gene>
<keyword evidence="2" id="KW-0472">Membrane</keyword>
<feature type="transmembrane region" description="Helical" evidence="2">
    <location>
        <begin position="38"/>
        <end position="56"/>
    </location>
</feature>
<evidence type="ECO:0000256" key="2">
    <source>
        <dbReference type="SAM" id="Phobius"/>
    </source>
</evidence>
<keyword evidence="2" id="KW-0812">Transmembrane</keyword>